<evidence type="ECO:0000256" key="1">
    <source>
        <dbReference type="ARBA" id="ARBA00022737"/>
    </source>
</evidence>
<feature type="repeat" description="PPR" evidence="3">
    <location>
        <begin position="256"/>
        <end position="290"/>
    </location>
</feature>
<organism evidence="4 5">
    <name type="scientific">Morus notabilis</name>
    <dbReference type="NCBI Taxonomy" id="981085"/>
    <lineage>
        <taxon>Eukaryota</taxon>
        <taxon>Viridiplantae</taxon>
        <taxon>Streptophyta</taxon>
        <taxon>Embryophyta</taxon>
        <taxon>Tracheophyta</taxon>
        <taxon>Spermatophyta</taxon>
        <taxon>Magnoliopsida</taxon>
        <taxon>eudicotyledons</taxon>
        <taxon>Gunneridae</taxon>
        <taxon>Pentapetalae</taxon>
        <taxon>rosids</taxon>
        <taxon>fabids</taxon>
        <taxon>Rosales</taxon>
        <taxon>Moraceae</taxon>
        <taxon>Moreae</taxon>
        <taxon>Morus</taxon>
    </lineage>
</organism>
<feature type="repeat" description="PPR" evidence="3">
    <location>
        <begin position="120"/>
        <end position="154"/>
    </location>
</feature>
<dbReference type="InterPro" id="IPR046960">
    <property type="entry name" value="PPR_At4g14850-like_plant"/>
</dbReference>
<keyword evidence="5" id="KW-1185">Reference proteome</keyword>
<dbReference type="GO" id="GO:0003723">
    <property type="term" value="F:RNA binding"/>
    <property type="evidence" value="ECO:0007669"/>
    <property type="project" value="InterPro"/>
</dbReference>
<feature type="repeat" description="PPR" evidence="3">
    <location>
        <begin position="357"/>
        <end position="391"/>
    </location>
</feature>
<feature type="repeat" description="PPR" evidence="3">
    <location>
        <begin position="578"/>
        <end position="613"/>
    </location>
</feature>
<dbReference type="EMBL" id="KE345606">
    <property type="protein sequence ID" value="EXC09150.1"/>
    <property type="molecule type" value="Genomic_DNA"/>
</dbReference>
<name>W9S1P1_9ROSA</name>
<proteinExistence type="inferred from homology"/>
<dbReference type="FunFam" id="1.25.40.10:FF:000393">
    <property type="entry name" value="Pentatricopeptide repeat-containing protein At1g20230"/>
    <property type="match status" value="2"/>
</dbReference>
<protein>
    <recommendedName>
        <fullName evidence="6">Pentatricopeptide repeat-containing protein</fullName>
    </recommendedName>
</protein>
<evidence type="ECO:0000313" key="4">
    <source>
        <dbReference type="EMBL" id="EXC09150.1"/>
    </source>
</evidence>
<dbReference type="InterPro" id="IPR011990">
    <property type="entry name" value="TPR-like_helical_dom_sf"/>
</dbReference>
<dbReference type="FunFam" id="1.25.40.10:FF:001180">
    <property type="entry name" value="Pentatricopeptide repeat-containing protein At2g03380, mitochondrial"/>
    <property type="match status" value="1"/>
</dbReference>
<dbReference type="PROSITE" id="PS51375">
    <property type="entry name" value="PPR"/>
    <property type="match status" value="7"/>
</dbReference>
<dbReference type="PANTHER" id="PTHR47926:SF389">
    <property type="entry name" value="PENTATRICOPEPTIDE PROTEIN-RELATED"/>
    <property type="match status" value="1"/>
</dbReference>
<dbReference type="Pfam" id="PF01535">
    <property type="entry name" value="PPR"/>
    <property type="match status" value="7"/>
</dbReference>
<dbReference type="Gene3D" id="1.25.40.10">
    <property type="entry name" value="Tetratricopeptide repeat domain"/>
    <property type="match status" value="5"/>
</dbReference>
<dbReference type="Pfam" id="PF20431">
    <property type="entry name" value="E_motif"/>
    <property type="match status" value="1"/>
</dbReference>
<dbReference type="GO" id="GO:0009451">
    <property type="term" value="P:RNA modification"/>
    <property type="evidence" value="ECO:0007669"/>
    <property type="project" value="InterPro"/>
</dbReference>
<evidence type="ECO:0000313" key="5">
    <source>
        <dbReference type="Proteomes" id="UP000030645"/>
    </source>
</evidence>
<dbReference type="Proteomes" id="UP000030645">
    <property type="component" value="Unassembled WGS sequence"/>
</dbReference>
<comment type="similarity">
    <text evidence="2">Belongs to the PPR family. PCMP-E subfamily.</text>
</comment>
<dbReference type="Pfam" id="PF13041">
    <property type="entry name" value="PPR_2"/>
    <property type="match status" value="2"/>
</dbReference>
<gene>
    <name evidence="4" type="ORF">L484_005106</name>
</gene>
<evidence type="ECO:0008006" key="6">
    <source>
        <dbReference type="Google" id="ProtNLM"/>
    </source>
</evidence>
<dbReference type="FunFam" id="1.25.40.10:FF:000280">
    <property type="entry name" value="Pentatricopeptide repeat-containing protein"/>
    <property type="match status" value="1"/>
</dbReference>
<reference evidence="5" key="1">
    <citation type="submission" date="2013-01" db="EMBL/GenBank/DDBJ databases">
        <title>Draft Genome Sequence of a Mulberry Tree, Morus notabilis C.K. Schneid.</title>
        <authorList>
            <person name="He N."/>
            <person name="Zhao S."/>
        </authorList>
    </citation>
    <scope>NUCLEOTIDE SEQUENCE</scope>
</reference>
<evidence type="ECO:0000256" key="2">
    <source>
        <dbReference type="ARBA" id="ARBA00061659"/>
    </source>
</evidence>
<feature type="repeat" description="PPR" evidence="3">
    <location>
        <begin position="396"/>
        <end position="430"/>
    </location>
</feature>
<feature type="repeat" description="PPR" evidence="3">
    <location>
        <begin position="543"/>
        <end position="577"/>
    </location>
</feature>
<evidence type="ECO:0000256" key="3">
    <source>
        <dbReference type="PROSITE-ProRule" id="PRU00708"/>
    </source>
</evidence>
<dbReference type="PANTHER" id="PTHR47926">
    <property type="entry name" value="PENTATRICOPEPTIDE REPEAT-CONTAINING PROTEIN"/>
    <property type="match status" value="1"/>
</dbReference>
<keyword evidence="1" id="KW-0677">Repeat</keyword>
<dbReference type="NCBIfam" id="TIGR00756">
    <property type="entry name" value="PPR"/>
    <property type="match status" value="5"/>
</dbReference>
<dbReference type="InterPro" id="IPR002885">
    <property type="entry name" value="PPR_rpt"/>
</dbReference>
<dbReference type="FunFam" id="1.25.40.10:FF:000031">
    <property type="entry name" value="Pentatricopeptide repeat-containing protein mitochondrial"/>
    <property type="match status" value="1"/>
</dbReference>
<accession>W9S1P1</accession>
<dbReference type="eggNOG" id="KOG4197">
    <property type="taxonomic scope" value="Eukaryota"/>
</dbReference>
<sequence>MLNASAQCFTSTFSRFRHSHLSFRSNSTSSFSFAHSIHSHDLQPHPSRATHNEVLDFFDSFLKQCTKTQHCKQLHSQVIVSGAHRSGFLASRLVSVYSRLGLVGDAQKVFDEFPVENCSNLLLWNSIARANVSHGLYKEALQLFDKMRKLGVWPDGFTFPLIIRACAFIGSLALCRRVHGLVLQMGFRNHLHAVNELLGMYGKLERMDDACLLFDRMPVRSYVSWNTMISGYAYNYDCVGSSKMFERMDLEGFEPNSVTWTSLLSSHARCGRRDEAVELFSLMRSTGVGPTAEALAVVLSVCADLASADKGKMIHGYVVKGGFEDYLFAKNALICMYGKCGLLEHAQKAFLEMKTKNLVSWNTLISSYAESGLCDEAFEVFTQLEKSCGYPMVRPNIISWSAAICGFALKGRGEESLELFRRMQLSEVMANGVTICSVLSVCAELAALNLGRAIHGYVIRFMMDSNILMQLSEVMANGVTICSVLSVCAELAALNLGRAIHGYVIRFMMDSNILVGNALINMYTKCGSFTEGHIIFENLDGKDLISWNSMITGYGMQGLGETALKIFHQMIESGLKPDNVTFVAILSACSHAGLITKGRSLFNQMSRVHGVEPQIEHYACMVDLLGRAGLVQEASKIVENMPIEPNAYVWSALLNSYRMYRNTSFTEETAAHFFNLNSEGTGSYMLLSNIYAASGRWEESARVRISAKTKGLRKTPGQSWIEVNKKVYVFSAGKAAHTGLESVCGILHRLALQVESEGHVPHGRISLQNVDDKEINMVVEVP</sequence>
<feature type="repeat" description="PPR" evidence="3">
    <location>
        <begin position="221"/>
        <end position="255"/>
    </location>
</feature>
<dbReference type="InterPro" id="IPR046848">
    <property type="entry name" value="E_motif"/>
</dbReference>
<dbReference type="AlphaFoldDB" id="W9S1P1"/>